<keyword evidence="2" id="KW-1185">Reference proteome</keyword>
<gene>
    <name evidence="1" type="ORF">QY95_01529</name>
</gene>
<comment type="caution">
    <text evidence="1">The sequence shown here is derived from an EMBL/GenBank/DDBJ whole genome shotgun (WGS) entry which is preliminary data.</text>
</comment>
<protein>
    <submittedName>
        <fullName evidence="1">Uncharacterized protein</fullName>
    </submittedName>
</protein>
<accession>A0A0F5ICG5</accession>
<dbReference type="EMBL" id="JWIR02000003">
    <property type="protein sequence ID" value="KKB43284.1"/>
    <property type="molecule type" value="Genomic_DNA"/>
</dbReference>
<evidence type="ECO:0000313" key="1">
    <source>
        <dbReference type="EMBL" id="KKB43284.1"/>
    </source>
</evidence>
<dbReference type="AlphaFoldDB" id="A0A0F5ICG5"/>
<reference evidence="1" key="1">
    <citation type="submission" date="2015-02" db="EMBL/GenBank/DDBJ databases">
        <title>Genome Assembly of Bacillaceae bacterium MTCC 8252.</title>
        <authorList>
            <person name="Verma A."/>
            <person name="Khatri I."/>
            <person name="Mual P."/>
            <person name="Subramanian S."/>
            <person name="Krishnamurthi S."/>
        </authorList>
    </citation>
    <scope>NUCLEOTIDE SEQUENCE [LARGE SCALE GENOMIC DNA]</scope>
    <source>
        <strain evidence="1">MTCC 8252</strain>
    </source>
</reference>
<name>A0A0F5ICG5_BACTR</name>
<dbReference type="Proteomes" id="UP000031563">
    <property type="component" value="Unassembled WGS sequence"/>
</dbReference>
<evidence type="ECO:0000313" key="2">
    <source>
        <dbReference type="Proteomes" id="UP000031563"/>
    </source>
</evidence>
<organism evidence="1 2">
    <name type="scientific">Bacillus thermotolerans</name>
    <name type="common">Quasibacillus thermotolerans</name>
    <dbReference type="NCBI Taxonomy" id="1221996"/>
    <lineage>
        <taxon>Bacteria</taxon>
        <taxon>Bacillati</taxon>
        <taxon>Bacillota</taxon>
        <taxon>Bacilli</taxon>
        <taxon>Bacillales</taxon>
        <taxon>Bacillaceae</taxon>
        <taxon>Bacillus</taxon>
    </lineage>
</organism>
<proteinExistence type="predicted"/>
<sequence>MVSSKVIVTKHSFYMYILFPFRHTSSVTPAAEKRSCQALPAASLTCFP</sequence>